<sequence>VSSGISELLEPSSVSLARKDALWQVLVVSKSRADTEIDKLMRQWKTTDGGAVICTQDTDAKPSVGDEDAIIRKVKRGHGRSTSDMKRTDGERNEFRRRVVDLACLIRNSTVSELSNEDVTRGITEQLYGLLTEQRTRHPGDANIGALILDVLYQFSAVSQTVSQLAIPPAAYAGARSGVSGEASPAMSQVPSPQLAPEHALARSMAGALPPMATALAPPGEASSAHPPLAGTPQSSIGRAQSINSTTLSDVVSELNDYRLTRTASVGPQAPMMQRVTQVSSPHLLPASTHSSAASLPALLAPMHGSGHGAGGAAGRLGVASSHAPASIFSLGSFHLRQRQYLPPAGMLLSSSVSVDTPDGETDVSSRPSLDDANMRPSLNRQPSQLSVSSDAADGALFSHGRSGRPAIQAQTYYAPAERGRDLAATSAPLRRFVRPATMYIAHSGVSAPRRVSSTASRQERLARLLGDSADLGDTTPISPMETPDKSYFGRGSGAAQGPRSVGPIPVSAAKPAGAATRQERHATALEPRASSVPTQSTGELSHAEPLSRTAAPSVIEEEASAETYRQPSKQAMRDDEALSADASEAAARNEASVLAAHGAEDGGPAAARPASGGDMLAGSEVVVCRLCERRFFREELSAHSDVCILEQTRAMKLDEVNQRMKRLRDSVARRLADLKRARPWDKAAAHEAGRLGRIADRAIYWPEGDGSRELIVAKAKFAKYAEKLQAMAGMEPDMTRTADAQWLPRADMETLWLARRLLGRIQEKSEIIEEFDKEFSRLERQEALMREAESAVAGSPPLALPTWAQLAQCSHRDPVASERASMELTQSQSESGSATPDVATPHALGATKPAALPSRQHSWHARVGRHSTSRRAAAGPDAADGDGAVVGGGSRKLVSLFAALFRSNNGGLGRHHRDSSMLRRWASPAPLAPGPLPTPSRSNSAVYRAAPGTPTTPVPAAPAAGGPGAADEAGTDAAGGTPIAPSDAPLRSPPTRQRNNSQASALRGASETTPRAPRMPQIDDFDFVKPISRGAFGRVYLTRKKATRDLF</sequence>
<comment type="caution">
    <text evidence="1">The sequence shown here is derived from an EMBL/GenBank/DDBJ whole genome shotgun (WGS) entry which is preliminary data.</text>
</comment>
<name>A0ACC1L0H1_9FUNG</name>
<dbReference type="Proteomes" id="UP001140087">
    <property type="component" value="Unassembled WGS sequence"/>
</dbReference>
<gene>
    <name evidence="1" type="ORF">H4R21_003951</name>
</gene>
<reference evidence="1" key="1">
    <citation type="submission" date="2022-07" db="EMBL/GenBank/DDBJ databases">
        <title>Phylogenomic reconstructions and comparative analyses of Kickxellomycotina fungi.</title>
        <authorList>
            <person name="Reynolds N.K."/>
            <person name="Stajich J.E."/>
            <person name="Barry K."/>
            <person name="Grigoriev I.V."/>
            <person name="Crous P."/>
            <person name="Smith M.E."/>
        </authorList>
    </citation>
    <scope>NUCLEOTIDE SEQUENCE</scope>
    <source>
        <strain evidence="1">BCRC 34780</strain>
    </source>
</reference>
<protein>
    <submittedName>
        <fullName evidence="1">Uncharacterized protein</fullName>
    </submittedName>
</protein>
<keyword evidence="2" id="KW-1185">Reference proteome</keyword>
<feature type="non-terminal residue" evidence="1">
    <location>
        <position position="1"/>
    </location>
</feature>
<feature type="non-terminal residue" evidence="1">
    <location>
        <position position="1048"/>
    </location>
</feature>
<dbReference type="EMBL" id="JANBUN010001378">
    <property type="protein sequence ID" value="KAJ2798388.1"/>
    <property type="molecule type" value="Genomic_DNA"/>
</dbReference>
<evidence type="ECO:0000313" key="2">
    <source>
        <dbReference type="Proteomes" id="UP001140087"/>
    </source>
</evidence>
<organism evidence="1 2">
    <name type="scientific">Coemansia helicoidea</name>
    <dbReference type="NCBI Taxonomy" id="1286919"/>
    <lineage>
        <taxon>Eukaryota</taxon>
        <taxon>Fungi</taxon>
        <taxon>Fungi incertae sedis</taxon>
        <taxon>Zoopagomycota</taxon>
        <taxon>Kickxellomycotina</taxon>
        <taxon>Kickxellomycetes</taxon>
        <taxon>Kickxellales</taxon>
        <taxon>Kickxellaceae</taxon>
        <taxon>Coemansia</taxon>
    </lineage>
</organism>
<accession>A0ACC1L0H1</accession>
<evidence type="ECO:0000313" key="1">
    <source>
        <dbReference type="EMBL" id="KAJ2798388.1"/>
    </source>
</evidence>
<proteinExistence type="predicted"/>